<evidence type="ECO:0000256" key="3">
    <source>
        <dbReference type="ARBA" id="ARBA00022692"/>
    </source>
</evidence>
<dbReference type="PANTHER" id="PTHR32089:SF112">
    <property type="entry name" value="LYSOZYME-LIKE PROTEIN-RELATED"/>
    <property type="match status" value="1"/>
</dbReference>
<reference evidence="13" key="3">
    <citation type="submission" date="2016-11" db="EMBL/GenBank/DDBJ databases">
        <authorList>
            <person name="Varghese N."/>
            <person name="Submissions S."/>
        </authorList>
    </citation>
    <scope>NUCLEOTIDE SEQUENCE [LARGE SCALE GENOMIC DNA]</scope>
    <source>
        <strain evidence="13">C3</strain>
    </source>
</reference>
<dbReference type="EMBL" id="FNQG01000015">
    <property type="protein sequence ID" value="SEA32346.1"/>
    <property type="molecule type" value="Genomic_DNA"/>
</dbReference>
<protein>
    <submittedName>
        <fullName evidence="12">Methyl-accepting chemotaxis protein</fullName>
    </submittedName>
    <submittedName>
        <fullName evidence="11">Methyl-accepting chemotaxis sensory transducer with Cache sensor</fullName>
    </submittedName>
</protein>
<name>A0A1K1Q5L0_SELRU</name>
<evidence type="ECO:0000256" key="5">
    <source>
        <dbReference type="ARBA" id="ARBA00023136"/>
    </source>
</evidence>
<gene>
    <name evidence="12" type="ORF">SAMN02910323_2377</name>
    <name evidence="11" type="ORF">SAMN05216587_10727</name>
    <name evidence="10" type="ORF">SAMN05660648_02775</name>
</gene>
<dbReference type="GO" id="GO:0007165">
    <property type="term" value="P:signal transduction"/>
    <property type="evidence" value="ECO:0007669"/>
    <property type="project" value="UniProtKB-KW"/>
</dbReference>
<proteinExistence type="predicted"/>
<dbReference type="GO" id="GO:0005886">
    <property type="term" value="C:plasma membrane"/>
    <property type="evidence" value="ECO:0007669"/>
    <property type="project" value="UniProtKB-SubCell"/>
</dbReference>
<evidence type="ECO:0000259" key="9">
    <source>
        <dbReference type="PROSITE" id="PS50111"/>
    </source>
</evidence>
<dbReference type="OrthoDB" id="9810264at2"/>
<dbReference type="EMBL" id="FOJX01000007">
    <property type="protein sequence ID" value="SFB03445.1"/>
    <property type="molecule type" value="Genomic_DNA"/>
</dbReference>
<dbReference type="SMART" id="SM01049">
    <property type="entry name" value="Cache_2"/>
    <property type="match status" value="1"/>
</dbReference>
<dbReference type="SMART" id="SM00283">
    <property type="entry name" value="MA"/>
    <property type="match status" value="1"/>
</dbReference>
<dbReference type="Proteomes" id="UP000182958">
    <property type="component" value="Unassembled WGS sequence"/>
</dbReference>
<evidence type="ECO:0000256" key="8">
    <source>
        <dbReference type="SAM" id="Phobius"/>
    </source>
</evidence>
<dbReference type="Pfam" id="PF17200">
    <property type="entry name" value="sCache_2"/>
    <property type="match status" value="1"/>
</dbReference>
<evidence type="ECO:0000313" key="15">
    <source>
        <dbReference type="Proteomes" id="UP000183843"/>
    </source>
</evidence>
<dbReference type="PROSITE" id="PS51257">
    <property type="entry name" value="PROKAR_LIPOPROTEIN"/>
    <property type="match status" value="1"/>
</dbReference>
<feature type="domain" description="Methyl-accepting transducer" evidence="9">
    <location>
        <begin position="311"/>
        <end position="547"/>
    </location>
</feature>
<evidence type="ECO:0000256" key="7">
    <source>
        <dbReference type="PROSITE-ProRule" id="PRU00284"/>
    </source>
</evidence>
<dbReference type="Pfam" id="PF00015">
    <property type="entry name" value="MCPsignal"/>
    <property type="match status" value="1"/>
</dbReference>
<evidence type="ECO:0000256" key="4">
    <source>
        <dbReference type="ARBA" id="ARBA00022989"/>
    </source>
</evidence>
<reference evidence="12" key="2">
    <citation type="submission" date="2016-11" db="EMBL/GenBank/DDBJ databases">
        <authorList>
            <person name="Jaros S."/>
            <person name="Januszkiewicz K."/>
            <person name="Wedrychowicz H."/>
        </authorList>
    </citation>
    <scope>NUCLEOTIDE SEQUENCE [LARGE SCALE GENOMIC DNA]</scope>
    <source>
        <strain evidence="12">C3</strain>
    </source>
</reference>
<dbReference type="PROSITE" id="PS50111">
    <property type="entry name" value="CHEMOTAXIS_TRANSDUC_2"/>
    <property type="match status" value="1"/>
</dbReference>
<dbReference type="AlphaFoldDB" id="A0A1K1Q5L0"/>
<evidence type="ECO:0000313" key="11">
    <source>
        <dbReference type="EMBL" id="SFB03445.1"/>
    </source>
</evidence>
<dbReference type="Proteomes" id="UP000183469">
    <property type="component" value="Unassembled WGS sequence"/>
</dbReference>
<dbReference type="InterPro" id="IPR004089">
    <property type="entry name" value="MCPsignal_dom"/>
</dbReference>
<feature type="transmembrane region" description="Helical" evidence="8">
    <location>
        <begin position="213"/>
        <end position="232"/>
    </location>
</feature>
<evidence type="ECO:0000313" key="14">
    <source>
        <dbReference type="Proteomes" id="UP000183469"/>
    </source>
</evidence>
<dbReference type="RefSeq" id="WP_051608599.1">
    <property type="nucleotide sequence ID" value="NZ_FNQG01000015.1"/>
</dbReference>
<dbReference type="EMBL" id="FPJA01000010">
    <property type="protein sequence ID" value="SFW54977.1"/>
    <property type="molecule type" value="Genomic_DNA"/>
</dbReference>
<dbReference type="Proteomes" id="UP000183843">
    <property type="component" value="Unassembled WGS sequence"/>
</dbReference>
<organism evidence="12 13">
    <name type="scientific">Selenomonas ruminantium</name>
    <dbReference type="NCBI Taxonomy" id="971"/>
    <lineage>
        <taxon>Bacteria</taxon>
        <taxon>Bacillati</taxon>
        <taxon>Bacillota</taxon>
        <taxon>Negativicutes</taxon>
        <taxon>Selenomonadales</taxon>
        <taxon>Selenomonadaceae</taxon>
        <taxon>Selenomonas</taxon>
    </lineage>
</organism>
<dbReference type="Gene3D" id="3.30.450.20">
    <property type="entry name" value="PAS domain"/>
    <property type="match status" value="1"/>
</dbReference>
<keyword evidence="6 7" id="KW-0807">Transducer</keyword>
<dbReference type="PANTHER" id="PTHR32089">
    <property type="entry name" value="METHYL-ACCEPTING CHEMOTAXIS PROTEIN MCPB"/>
    <property type="match status" value="1"/>
</dbReference>
<keyword evidence="13" id="KW-1185">Reference proteome</keyword>
<evidence type="ECO:0000313" key="12">
    <source>
        <dbReference type="EMBL" id="SFW54977.1"/>
    </source>
</evidence>
<accession>A0A1K1Q5L0</accession>
<evidence type="ECO:0000313" key="10">
    <source>
        <dbReference type="EMBL" id="SEA32346.1"/>
    </source>
</evidence>
<dbReference type="InterPro" id="IPR033480">
    <property type="entry name" value="sCache_2"/>
</dbReference>
<keyword evidence="2" id="KW-1003">Cell membrane</keyword>
<evidence type="ECO:0000256" key="2">
    <source>
        <dbReference type="ARBA" id="ARBA00022475"/>
    </source>
</evidence>
<keyword evidence="3 8" id="KW-0812">Transmembrane</keyword>
<dbReference type="Gene3D" id="1.10.287.950">
    <property type="entry name" value="Methyl-accepting chemotaxis protein"/>
    <property type="match status" value="1"/>
</dbReference>
<evidence type="ECO:0000256" key="6">
    <source>
        <dbReference type="ARBA" id="ARBA00023224"/>
    </source>
</evidence>
<reference evidence="14 15" key="1">
    <citation type="submission" date="2016-10" db="EMBL/GenBank/DDBJ databases">
        <authorList>
            <person name="de Groot N.N."/>
        </authorList>
    </citation>
    <scope>NUCLEOTIDE SEQUENCE [LARGE SCALE GENOMIC DNA]</scope>
    <source>
        <strain evidence="10 14">DSM 2872</strain>
        <strain evidence="11 15">L14</strain>
    </source>
</reference>
<sequence length="598" mass="64950">MFFMKSVKGKLTALFVAVSVFATMAVGCYFLYVTITDNDKLVAEYHKELADHYDRELRLQTEGVVSSLNGIYARQQSGEFTEAQAKELCLDVLRSVRYDEGKGYFFADEKTTGICVAHAGNRSAEGKMRRGEKDPNGVPYMENMLKEGQKDGGGFVNFSYPKPGESQPLPKRNYVMEFKPYGWIVGTGSWIDYIDAESAKYMKENQEALYKKIVISAIIIVIVSAIMAALGVKIAQSFGDPISFVTGRLQKFAHGDYRAEPVKPEYTEREDEIGQMVEILKVLGGNMRHLMGSIKESADQVASDAAQLNEMTTQSAAASQQVAESITDVAGATNKQLAAIDDASQSMDTLMERIGGMAHNARRAAVETQQATEKAQNGNQVVTRTVKDMARLSEVVGESARVVNSLGERSDTIGRITDTISGIAEQTNLLALNAAIEAARAGDAGRGFAVVADEIRKLAAQSEEAASQIASLIGQIQNETQQAVNSMNEGTENLATAKDSVEETGREFSAIVELVEKIASRSQQIASASKEATDSADSCQSAIHDIEEMSRSVVSNSETVSAATEQQSASVHEMNTNSEQLAKMASMLQDEVQKFKVE</sequence>
<keyword evidence="4 8" id="KW-1133">Transmembrane helix</keyword>
<evidence type="ECO:0000256" key="1">
    <source>
        <dbReference type="ARBA" id="ARBA00004651"/>
    </source>
</evidence>
<dbReference type="CDD" id="cd11386">
    <property type="entry name" value="MCP_signal"/>
    <property type="match status" value="1"/>
</dbReference>
<comment type="subcellular location">
    <subcellularLocation>
        <location evidence="1">Cell membrane</location>
        <topology evidence="1">Multi-pass membrane protein</topology>
    </subcellularLocation>
</comment>
<keyword evidence="5 8" id="KW-0472">Membrane</keyword>
<evidence type="ECO:0000313" key="13">
    <source>
        <dbReference type="Proteomes" id="UP000182958"/>
    </source>
</evidence>
<dbReference type="SUPFAM" id="SSF58104">
    <property type="entry name" value="Methyl-accepting chemotaxis protein (MCP) signaling domain"/>
    <property type="match status" value="1"/>
</dbReference>